<dbReference type="InterPro" id="IPR036291">
    <property type="entry name" value="NAD(P)-bd_dom_sf"/>
</dbReference>
<comment type="similarity">
    <text evidence="1">Belongs to the short-chain dehydrogenases/reductases (SDR) family.</text>
</comment>
<dbReference type="Gene3D" id="3.40.50.720">
    <property type="entry name" value="NAD(P)-binding Rossmann-like Domain"/>
    <property type="match status" value="1"/>
</dbReference>
<dbReference type="EMBL" id="FN654420">
    <property type="protein sequence ID" value="CBY33471.1"/>
    <property type="molecule type" value="Genomic_DNA"/>
</dbReference>
<sequence>MNDAEIVSWYYAKHVENSKRQQRKDRIKEKEVKPSTSEKISTSRERQKHTKSGSEEKRSSSGQKSSRKLADFADLDIEEPDRNLKRSKDETVREWLSYNNFGIADDTLHEEREVDDLPGTQMASISTKINEQKTLKSYNQQSLPSPFPDKIVHKRRKPKKKVIKDNRNVFKNSSGHQMYIKEVPFPDGVSTNYEKAKIENFLTEEESNIEEETIADIYPRYNHLQEQRRTDNICDLAEYVPKAKIFSYVVDLGDLEKVDETAAVIVKDHQFDLVIFNAGIMFVPFEIDNHGTEKTLRVNFLSTVLLLNHLRSRITKRTSTRNGRVVFLSSVAHKWANSGDLTYAKVFQENDDFHHENGVLAYAESKLLLILLVRHLARSSPLVSDAKYFAVHPGICATNLFDHCLPSWIRQASRMLGFLRSPEEGARGVLAAVERDNLSSGSYLSDGEEIKPLIVNESELLQKSRKFLDALGKKYALNFQARG</sequence>
<proteinExistence type="inferred from homology"/>
<evidence type="ECO:0000256" key="2">
    <source>
        <dbReference type="ARBA" id="ARBA00023002"/>
    </source>
</evidence>
<dbReference type="Proteomes" id="UP000011014">
    <property type="component" value="Unassembled WGS sequence"/>
</dbReference>
<dbReference type="GO" id="GO:0016491">
    <property type="term" value="F:oxidoreductase activity"/>
    <property type="evidence" value="ECO:0007669"/>
    <property type="project" value="UniProtKB-KW"/>
</dbReference>
<keyword evidence="2" id="KW-0560">Oxidoreductase</keyword>
<feature type="compositionally biased region" description="Basic and acidic residues" evidence="3">
    <location>
        <begin position="17"/>
        <end position="33"/>
    </location>
</feature>
<dbReference type="PANTHER" id="PTHR24320:SF148">
    <property type="entry name" value="NAD(P)-BINDING ROSSMANN-FOLD SUPERFAMILY PROTEIN"/>
    <property type="match status" value="1"/>
</dbReference>
<dbReference type="AlphaFoldDB" id="E4YD54"/>
<evidence type="ECO:0000256" key="1">
    <source>
        <dbReference type="ARBA" id="ARBA00006484"/>
    </source>
</evidence>
<evidence type="ECO:0000313" key="4">
    <source>
        <dbReference type="EMBL" id="CBY33471.1"/>
    </source>
</evidence>
<dbReference type="Pfam" id="PF00106">
    <property type="entry name" value="adh_short"/>
    <property type="match status" value="1"/>
</dbReference>
<name>E4YD54_OIKDI</name>
<dbReference type="InterPro" id="IPR002347">
    <property type="entry name" value="SDR_fam"/>
</dbReference>
<protein>
    <submittedName>
        <fullName evidence="4">Uncharacterized protein</fullName>
    </submittedName>
</protein>
<organism evidence="4">
    <name type="scientific">Oikopleura dioica</name>
    <name type="common">Tunicate</name>
    <dbReference type="NCBI Taxonomy" id="34765"/>
    <lineage>
        <taxon>Eukaryota</taxon>
        <taxon>Metazoa</taxon>
        <taxon>Chordata</taxon>
        <taxon>Tunicata</taxon>
        <taxon>Appendicularia</taxon>
        <taxon>Copelata</taxon>
        <taxon>Oikopleuridae</taxon>
        <taxon>Oikopleura</taxon>
    </lineage>
</organism>
<accession>E4YD54</accession>
<dbReference type="PANTHER" id="PTHR24320">
    <property type="entry name" value="RETINOL DEHYDROGENASE"/>
    <property type="match status" value="1"/>
</dbReference>
<gene>
    <name evidence="4" type="ORF">GSOID_T00021383001</name>
</gene>
<dbReference type="SUPFAM" id="SSF51735">
    <property type="entry name" value="NAD(P)-binding Rossmann-fold domains"/>
    <property type="match status" value="1"/>
</dbReference>
<feature type="region of interest" description="Disordered" evidence="3">
    <location>
        <begin position="17"/>
        <end position="74"/>
    </location>
</feature>
<reference evidence="4" key="1">
    <citation type="journal article" date="2010" name="Science">
        <title>Plasticity of animal genome architecture unmasked by rapid evolution of a pelagic tunicate.</title>
        <authorList>
            <person name="Denoeud F."/>
            <person name="Henriet S."/>
            <person name="Mungpakdee S."/>
            <person name="Aury J.M."/>
            <person name="Da Silva C."/>
            <person name="Brinkmann H."/>
            <person name="Mikhaleva J."/>
            <person name="Olsen L.C."/>
            <person name="Jubin C."/>
            <person name="Canestro C."/>
            <person name="Bouquet J.M."/>
            <person name="Danks G."/>
            <person name="Poulain J."/>
            <person name="Campsteijn C."/>
            <person name="Adamski M."/>
            <person name="Cross I."/>
            <person name="Yadetie F."/>
            <person name="Muffato M."/>
            <person name="Louis A."/>
            <person name="Butcher S."/>
            <person name="Tsagkogeorga G."/>
            <person name="Konrad A."/>
            <person name="Singh S."/>
            <person name="Jensen M.F."/>
            <person name="Cong E.H."/>
            <person name="Eikeseth-Otteraa H."/>
            <person name="Noel B."/>
            <person name="Anthouard V."/>
            <person name="Porcel B.M."/>
            <person name="Kachouri-Lafond R."/>
            <person name="Nishino A."/>
            <person name="Ugolini M."/>
            <person name="Chourrout P."/>
            <person name="Nishida H."/>
            <person name="Aasland R."/>
            <person name="Huzurbazar S."/>
            <person name="Westhof E."/>
            <person name="Delsuc F."/>
            <person name="Lehrach H."/>
            <person name="Reinhardt R."/>
            <person name="Weissenbach J."/>
            <person name="Roy S.W."/>
            <person name="Artiguenave F."/>
            <person name="Postlethwait J.H."/>
            <person name="Manak J.R."/>
            <person name="Thompson E.M."/>
            <person name="Jaillon O."/>
            <person name="Du Pasquier L."/>
            <person name="Boudinot P."/>
            <person name="Liberles D.A."/>
            <person name="Volff J.N."/>
            <person name="Philippe H."/>
            <person name="Lenhard B."/>
            <person name="Roest Crollius H."/>
            <person name="Wincker P."/>
            <person name="Chourrout D."/>
        </authorList>
    </citation>
    <scope>NUCLEOTIDE SEQUENCE [LARGE SCALE GENOMIC DNA]</scope>
</reference>
<evidence type="ECO:0000256" key="3">
    <source>
        <dbReference type="SAM" id="MobiDB-lite"/>
    </source>
</evidence>